<gene>
    <name evidence="1" type="ORF">DCF19_09815</name>
</gene>
<evidence type="ECO:0000313" key="1">
    <source>
        <dbReference type="EMBL" id="PZO41488.1"/>
    </source>
</evidence>
<sequence>MINFKYPYERILFYCFRAIAASTGILDQTNHRRLFNSVAKQRLQKSLDLVLTQSAVVFMATSI</sequence>
<organism evidence="1 2">
    <name type="scientific">Pseudanabaena frigida</name>
    <dbReference type="NCBI Taxonomy" id="945775"/>
    <lineage>
        <taxon>Bacteria</taxon>
        <taxon>Bacillati</taxon>
        <taxon>Cyanobacteriota</taxon>
        <taxon>Cyanophyceae</taxon>
        <taxon>Pseudanabaenales</taxon>
        <taxon>Pseudanabaenaceae</taxon>
        <taxon>Pseudanabaena</taxon>
    </lineage>
</organism>
<dbReference type="AlphaFoldDB" id="A0A2W4YED2"/>
<comment type="caution">
    <text evidence="1">The sequence shown here is derived from an EMBL/GenBank/DDBJ whole genome shotgun (WGS) entry which is preliminary data.</text>
</comment>
<evidence type="ECO:0000313" key="2">
    <source>
        <dbReference type="Proteomes" id="UP000249467"/>
    </source>
</evidence>
<dbReference type="EMBL" id="QBML01000011">
    <property type="protein sequence ID" value="PZO41488.1"/>
    <property type="molecule type" value="Genomic_DNA"/>
</dbReference>
<reference evidence="1 2" key="2">
    <citation type="submission" date="2018-06" db="EMBL/GenBank/DDBJ databases">
        <title>Metagenomic assembly of (sub)arctic Cyanobacteria and their associated microbiome from non-axenic cultures.</title>
        <authorList>
            <person name="Baurain D."/>
        </authorList>
    </citation>
    <scope>NUCLEOTIDE SEQUENCE [LARGE SCALE GENOMIC DNA]</scope>
    <source>
        <strain evidence="1">ULC066bin1</strain>
    </source>
</reference>
<reference evidence="1 2" key="1">
    <citation type="submission" date="2018-04" db="EMBL/GenBank/DDBJ databases">
        <authorList>
            <person name="Go L.Y."/>
            <person name="Mitchell J.A."/>
        </authorList>
    </citation>
    <scope>NUCLEOTIDE SEQUENCE [LARGE SCALE GENOMIC DNA]</scope>
    <source>
        <strain evidence="1">ULC066bin1</strain>
    </source>
</reference>
<proteinExistence type="predicted"/>
<protein>
    <submittedName>
        <fullName evidence="1">Uncharacterized protein</fullName>
    </submittedName>
</protein>
<accession>A0A2W4YED2</accession>
<name>A0A2W4YED2_9CYAN</name>
<dbReference type="Proteomes" id="UP000249467">
    <property type="component" value="Unassembled WGS sequence"/>
</dbReference>